<comment type="caution">
    <text evidence="3">The sequence shown here is derived from an EMBL/GenBank/DDBJ whole genome shotgun (WGS) entry which is preliminary data.</text>
</comment>
<name>A0A397Q7D4_9HYPH</name>
<evidence type="ECO:0000313" key="3">
    <source>
        <dbReference type="EMBL" id="RIA56893.1"/>
    </source>
</evidence>
<accession>A0A397Q7D4</accession>
<protein>
    <submittedName>
        <fullName evidence="3">EF hand domain-containing protein</fullName>
    </submittedName>
</protein>
<dbReference type="Pfam" id="PF13202">
    <property type="entry name" value="EF-hand_5"/>
    <property type="match status" value="2"/>
</dbReference>
<dbReference type="InterPro" id="IPR011992">
    <property type="entry name" value="EF-hand-dom_pair"/>
</dbReference>
<reference evidence="3 4" key="1">
    <citation type="submission" date="2018-08" db="EMBL/GenBank/DDBJ databases">
        <title>Genomic Encyclopedia of Archaeal and Bacterial Type Strains, Phase II (KMG-II): from individual species to whole genera.</title>
        <authorList>
            <person name="Goeker M."/>
        </authorList>
    </citation>
    <scope>NUCLEOTIDE SEQUENCE [LARGE SCALE GENOMIC DNA]</scope>
    <source>
        <strain evidence="3 4">DSM 5002</strain>
    </source>
</reference>
<dbReference type="SUPFAM" id="SSF47473">
    <property type="entry name" value="EF-hand"/>
    <property type="match status" value="1"/>
</dbReference>
<dbReference type="AlphaFoldDB" id="A0A397Q7D4"/>
<gene>
    <name evidence="3" type="ORF">BXY53_2006</name>
</gene>
<organism evidence="3 4">
    <name type="scientific">Dichotomicrobium thermohalophilum</name>
    <dbReference type="NCBI Taxonomy" id="933063"/>
    <lineage>
        <taxon>Bacteria</taxon>
        <taxon>Pseudomonadati</taxon>
        <taxon>Pseudomonadota</taxon>
        <taxon>Alphaproteobacteria</taxon>
        <taxon>Hyphomicrobiales</taxon>
        <taxon>Hyphomicrobiaceae</taxon>
        <taxon>Dichotomicrobium</taxon>
    </lineage>
</organism>
<dbReference type="InterPro" id="IPR002048">
    <property type="entry name" value="EF_hand_dom"/>
</dbReference>
<keyword evidence="1" id="KW-0732">Signal</keyword>
<feature type="domain" description="EF-hand" evidence="2">
    <location>
        <begin position="43"/>
        <end position="78"/>
    </location>
</feature>
<feature type="signal peptide" evidence="1">
    <location>
        <begin position="1"/>
        <end position="20"/>
    </location>
</feature>
<feature type="chain" id="PRO_5017468334" evidence="1">
    <location>
        <begin position="21"/>
        <end position="85"/>
    </location>
</feature>
<sequence length="85" mass="8694">MKAILGAIAVTFLMSTSAFAGPMNCVAEIGQLDANDDGFVSAEEASGVSGVMANVDIDGDGRISPQEAVVVCQTTALNDVFEPKN</sequence>
<proteinExistence type="predicted"/>
<dbReference type="RefSeq" id="WP_119061644.1">
    <property type="nucleotide sequence ID" value="NZ_QXDF01000001.1"/>
</dbReference>
<evidence type="ECO:0000259" key="2">
    <source>
        <dbReference type="PROSITE" id="PS50222"/>
    </source>
</evidence>
<dbReference type="PROSITE" id="PS50222">
    <property type="entry name" value="EF_HAND_2"/>
    <property type="match status" value="1"/>
</dbReference>
<evidence type="ECO:0000256" key="1">
    <source>
        <dbReference type="SAM" id="SignalP"/>
    </source>
</evidence>
<dbReference type="EMBL" id="QXDF01000001">
    <property type="protein sequence ID" value="RIA56893.1"/>
    <property type="molecule type" value="Genomic_DNA"/>
</dbReference>
<evidence type="ECO:0000313" key="4">
    <source>
        <dbReference type="Proteomes" id="UP000266273"/>
    </source>
</evidence>
<dbReference type="GO" id="GO:0005509">
    <property type="term" value="F:calcium ion binding"/>
    <property type="evidence" value="ECO:0007669"/>
    <property type="project" value="InterPro"/>
</dbReference>
<dbReference type="Proteomes" id="UP000266273">
    <property type="component" value="Unassembled WGS sequence"/>
</dbReference>
<keyword evidence="4" id="KW-1185">Reference proteome</keyword>
<dbReference type="OrthoDB" id="7474785at2"/>